<proteinExistence type="predicted"/>
<feature type="domain" description="Cupin type-2" evidence="3">
    <location>
        <begin position="223"/>
        <end position="287"/>
    </location>
</feature>
<dbReference type="PANTHER" id="PTHR35848">
    <property type="entry name" value="OXALATE-BINDING PROTEIN"/>
    <property type="match status" value="1"/>
</dbReference>
<dbReference type="GO" id="GO:0046872">
    <property type="term" value="F:metal ion binding"/>
    <property type="evidence" value="ECO:0007669"/>
    <property type="project" value="UniProtKB-KW"/>
</dbReference>
<organism evidence="4 5">
    <name type="scientific">Edaphobacter modestus</name>
    <dbReference type="NCBI Taxonomy" id="388466"/>
    <lineage>
        <taxon>Bacteria</taxon>
        <taxon>Pseudomonadati</taxon>
        <taxon>Acidobacteriota</taxon>
        <taxon>Terriglobia</taxon>
        <taxon>Terriglobales</taxon>
        <taxon>Acidobacteriaceae</taxon>
        <taxon>Edaphobacter</taxon>
    </lineage>
</organism>
<dbReference type="OrthoDB" id="109511at2"/>
<dbReference type="GO" id="GO:0016853">
    <property type="term" value="F:isomerase activity"/>
    <property type="evidence" value="ECO:0007669"/>
    <property type="project" value="UniProtKB-KW"/>
</dbReference>
<evidence type="ECO:0000259" key="3">
    <source>
        <dbReference type="Pfam" id="PF07883"/>
    </source>
</evidence>
<dbReference type="Gene3D" id="2.60.120.10">
    <property type="entry name" value="Jelly Rolls"/>
    <property type="match status" value="2"/>
</dbReference>
<dbReference type="EMBL" id="SHKW01000001">
    <property type="protein sequence ID" value="RZU43191.1"/>
    <property type="molecule type" value="Genomic_DNA"/>
</dbReference>
<dbReference type="RefSeq" id="WP_130421560.1">
    <property type="nucleotide sequence ID" value="NZ_SHKW01000001.1"/>
</dbReference>
<feature type="chain" id="PRO_5020922163" evidence="2">
    <location>
        <begin position="24"/>
        <end position="317"/>
    </location>
</feature>
<feature type="signal peptide" evidence="2">
    <location>
        <begin position="1"/>
        <end position="23"/>
    </location>
</feature>
<dbReference type="InterPro" id="IPR051610">
    <property type="entry name" value="GPI/OXD"/>
</dbReference>
<dbReference type="InterPro" id="IPR011051">
    <property type="entry name" value="RmlC_Cupin_sf"/>
</dbReference>
<feature type="domain" description="Cupin type-2" evidence="3">
    <location>
        <begin position="83"/>
        <end position="149"/>
    </location>
</feature>
<evidence type="ECO:0000313" key="4">
    <source>
        <dbReference type="EMBL" id="RZU43191.1"/>
    </source>
</evidence>
<accession>A0A4Q7Z0R1</accession>
<evidence type="ECO:0000256" key="2">
    <source>
        <dbReference type="SAM" id="SignalP"/>
    </source>
</evidence>
<keyword evidence="2" id="KW-0732">Signal</keyword>
<dbReference type="InterPro" id="IPR014710">
    <property type="entry name" value="RmlC-like_jellyroll"/>
</dbReference>
<sequence length="317" mass="33884">MLTGKTARITLCSLLALPIASLAQQSPELAQRIAHTDPAKYQHLTSVHNGSGPMDYMALFDVKSSQSAKFNLGTNLFFLHRGVLPPNGGIGAHFHNHCEEMFIILDGESQFTIDGRTSVLKGPAGAPARLGHSHAISNTSGKTVQWMNINIGLTKGFYDAFNLDDPRVGAPVDPIPTFIAMHLDRSLLKPVSNMHGGSGTVQYRRALNPSVFFSSWSYVDHLLLPPDTSVGPDTQPDMSEVYFVLSGEGTVTLNGEKAAIHAGDAVPAGLGETKSFASTGSAPLEFMIFGIARDMAAKEAYMTSPTGMTGLVPTEKK</sequence>
<reference evidence="4 5" key="1">
    <citation type="submission" date="2019-02" db="EMBL/GenBank/DDBJ databases">
        <title>Genomic Encyclopedia of Archaeal and Bacterial Type Strains, Phase II (KMG-II): from individual species to whole genera.</title>
        <authorList>
            <person name="Goeker M."/>
        </authorList>
    </citation>
    <scope>NUCLEOTIDE SEQUENCE [LARGE SCALE GENOMIC DNA]</scope>
    <source>
        <strain evidence="4 5">DSM 18101</strain>
    </source>
</reference>
<keyword evidence="1" id="KW-0479">Metal-binding</keyword>
<keyword evidence="4" id="KW-0413">Isomerase</keyword>
<dbReference type="InterPro" id="IPR013096">
    <property type="entry name" value="Cupin_2"/>
</dbReference>
<dbReference type="Proteomes" id="UP000292958">
    <property type="component" value="Unassembled WGS sequence"/>
</dbReference>
<dbReference type="PANTHER" id="PTHR35848:SF6">
    <property type="entry name" value="CUPIN TYPE-2 DOMAIN-CONTAINING PROTEIN"/>
    <property type="match status" value="1"/>
</dbReference>
<dbReference type="SUPFAM" id="SSF51182">
    <property type="entry name" value="RmlC-like cupins"/>
    <property type="match status" value="1"/>
</dbReference>
<name>A0A4Q7Z0R1_9BACT</name>
<dbReference type="AlphaFoldDB" id="A0A4Q7Z0R1"/>
<gene>
    <name evidence="4" type="ORF">BDD14_4823</name>
</gene>
<protein>
    <submittedName>
        <fullName evidence="4">Mannose-6-phosphate isomerase-like protein (Cupin superfamily)</fullName>
    </submittedName>
</protein>
<keyword evidence="5" id="KW-1185">Reference proteome</keyword>
<evidence type="ECO:0000256" key="1">
    <source>
        <dbReference type="ARBA" id="ARBA00022723"/>
    </source>
</evidence>
<dbReference type="Pfam" id="PF07883">
    <property type="entry name" value="Cupin_2"/>
    <property type="match status" value="2"/>
</dbReference>
<evidence type="ECO:0000313" key="5">
    <source>
        <dbReference type="Proteomes" id="UP000292958"/>
    </source>
</evidence>
<comment type="caution">
    <text evidence="4">The sequence shown here is derived from an EMBL/GenBank/DDBJ whole genome shotgun (WGS) entry which is preliminary data.</text>
</comment>